<protein>
    <submittedName>
        <fullName evidence="1">Uncharacterized protein</fullName>
    </submittedName>
</protein>
<accession>A0ABR2Z5R5</accession>
<evidence type="ECO:0000313" key="2">
    <source>
        <dbReference type="Proteomes" id="UP001437256"/>
    </source>
</evidence>
<keyword evidence="2" id="KW-1185">Reference proteome</keyword>
<name>A0ABR2Z5R5_9AGAR</name>
<proteinExistence type="predicted"/>
<reference evidence="1 2" key="1">
    <citation type="submission" date="2024-05" db="EMBL/GenBank/DDBJ databases">
        <title>A draft genome resource for the thread blight pathogen Marasmius tenuissimus strain MS-2.</title>
        <authorList>
            <person name="Yulfo-Soto G.E."/>
            <person name="Baruah I.K."/>
            <person name="Amoako-Attah I."/>
            <person name="Bukari Y."/>
            <person name="Meinhardt L.W."/>
            <person name="Bailey B.A."/>
            <person name="Cohen S.P."/>
        </authorList>
    </citation>
    <scope>NUCLEOTIDE SEQUENCE [LARGE SCALE GENOMIC DNA]</scope>
    <source>
        <strain evidence="1 2">MS-2</strain>
    </source>
</reference>
<dbReference type="EMBL" id="JBBXMP010001408">
    <property type="protein sequence ID" value="KAL0056540.1"/>
    <property type="molecule type" value="Genomic_DNA"/>
</dbReference>
<dbReference type="Proteomes" id="UP001437256">
    <property type="component" value="Unassembled WGS sequence"/>
</dbReference>
<evidence type="ECO:0000313" key="1">
    <source>
        <dbReference type="EMBL" id="KAL0056540.1"/>
    </source>
</evidence>
<organism evidence="1 2">
    <name type="scientific">Marasmius tenuissimus</name>
    <dbReference type="NCBI Taxonomy" id="585030"/>
    <lineage>
        <taxon>Eukaryota</taxon>
        <taxon>Fungi</taxon>
        <taxon>Dikarya</taxon>
        <taxon>Basidiomycota</taxon>
        <taxon>Agaricomycotina</taxon>
        <taxon>Agaricomycetes</taxon>
        <taxon>Agaricomycetidae</taxon>
        <taxon>Agaricales</taxon>
        <taxon>Marasmiineae</taxon>
        <taxon>Marasmiaceae</taxon>
        <taxon>Marasmius</taxon>
    </lineage>
</organism>
<gene>
    <name evidence="1" type="ORF">AAF712_016854</name>
</gene>
<sequence length="130" mass="14599">MSSLHCEENLCLQVFGGNLAFENPLDGINVPWFLNDTPIAAAACRLTSKMDCDFLESMEKAAKCGISDTTNHIIRFEVRDEQVCFVLVDQGDEDDGCTCDNEVYKMDTQRSACVLIALDYFEEVYNELHA</sequence>
<feature type="non-terminal residue" evidence="1">
    <location>
        <position position="130"/>
    </location>
</feature>
<comment type="caution">
    <text evidence="1">The sequence shown here is derived from an EMBL/GenBank/DDBJ whole genome shotgun (WGS) entry which is preliminary data.</text>
</comment>